<gene>
    <name evidence="6" type="ORF">F3059_12685</name>
</gene>
<keyword evidence="7" id="KW-1185">Reference proteome</keyword>
<keyword evidence="2" id="KW-0697">Rotamase</keyword>
<comment type="caution">
    <text evidence="6">The sequence shown here is derived from an EMBL/GenBank/DDBJ whole genome shotgun (WGS) entry which is preliminary data.</text>
</comment>
<dbReference type="PROSITE" id="PS50072">
    <property type="entry name" value="CSA_PPIASE_2"/>
    <property type="match status" value="1"/>
</dbReference>
<proteinExistence type="predicted"/>
<dbReference type="PANTHER" id="PTHR45625:SF4">
    <property type="entry name" value="PEPTIDYLPROLYL ISOMERASE DOMAIN AND WD REPEAT-CONTAINING PROTEIN 1"/>
    <property type="match status" value="1"/>
</dbReference>
<feature type="domain" description="PPIase cyclophilin-type" evidence="5">
    <location>
        <begin position="80"/>
        <end position="255"/>
    </location>
</feature>
<keyword evidence="3 6" id="KW-0413">Isomerase</keyword>
<dbReference type="InterPro" id="IPR029000">
    <property type="entry name" value="Cyclophilin-like_dom_sf"/>
</dbReference>
<dbReference type="EMBL" id="WACR01000012">
    <property type="protein sequence ID" value="KAB1062139.1"/>
    <property type="molecule type" value="Genomic_DNA"/>
</dbReference>
<evidence type="ECO:0000256" key="3">
    <source>
        <dbReference type="ARBA" id="ARBA00023235"/>
    </source>
</evidence>
<dbReference type="PROSITE" id="PS51257">
    <property type="entry name" value="PROKAR_LIPOPROTEIN"/>
    <property type="match status" value="1"/>
</dbReference>
<dbReference type="EC" id="5.2.1.8" evidence="1"/>
<dbReference type="OrthoDB" id="9807797at2"/>
<protein>
    <recommendedName>
        <fullName evidence="1">peptidylprolyl isomerase</fullName>
        <ecNumber evidence="1">5.2.1.8</ecNumber>
    </recommendedName>
</protein>
<reference evidence="6 7" key="1">
    <citation type="submission" date="2019-09" db="EMBL/GenBank/DDBJ databases">
        <title>Genomes of Cryomorphaceae.</title>
        <authorList>
            <person name="Bowman J.P."/>
        </authorList>
    </citation>
    <scope>NUCLEOTIDE SEQUENCE [LARGE SCALE GENOMIC DNA]</scope>
    <source>
        <strain evidence="6 7">KCTC 52047</strain>
    </source>
</reference>
<evidence type="ECO:0000256" key="1">
    <source>
        <dbReference type="ARBA" id="ARBA00013194"/>
    </source>
</evidence>
<name>A0A6N6M763_9FLAO</name>
<dbReference type="Gene3D" id="2.40.100.10">
    <property type="entry name" value="Cyclophilin-like"/>
    <property type="match status" value="1"/>
</dbReference>
<evidence type="ECO:0000256" key="2">
    <source>
        <dbReference type="ARBA" id="ARBA00023110"/>
    </source>
</evidence>
<dbReference type="Pfam" id="PF00160">
    <property type="entry name" value="Pro_isomerase"/>
    <property type="match status" value="1"/>
</dbReference>
<evidence type="ECO:0000313" key="6">
    <source>
        <dbReference type="EMBL" id="KAB1062139.1"/>
    </source>
</evidence>
<dbReference type="RefSeq" id="WP_151169854.1">
    <property type="nucleotide sequence ID" value="NZ_WACR01000012.1"/>
</dbReference>
<dbReference type="Proteomes" id="UP000435357">
    <property type="component" value="Unassembled WGS sequence"/>
</dbReference>
<feature type="region of interest" description="Disordered" evidence="4">
    <location>
        <begin position="19"/>
        <end position="51"/>
    </location>
</feature>
<dbReference type="InterPro" id="IPR044666">
    <property type="entry name" value="Cyclophilin_A-like"/>
</dbReference>
<evidence type="ECO:0000256" key="4">
    <source>
        <dbReference type="SAM" id="MobiDB-lite"/>
    </source>
</evidence>
<dbReference type="InterPro" id="IPR002130">
    <property type="entry name" value="Cyclophilin-type_PPIase_dom"/>
</dbReference>
<dbReference type="AlphaFoldDB" id="A0A6N6M763"/>
<organism evidence="6 7">
    <name type="scientific">Salibacter halophilus</name>
    <dbReference type="NCBI Taxonomy" id="1803916"/>
    <lineage>
        <taxon>Bacteria</taxon>
        <taxon>Pseudomonadati</taxon>
        <taxon>Bacteroidota</taxon>
        <taxon>Flavobacteriia</taxon>
        <taxon>Flavobacteriales</taxon>
        <taxon>Salibacteraceae</taxon>
        <taxon>Salibacter</taxon>
    </lineage>
</organism>
<dbReference type="SUPFAM" id="SSF50891">
    <property type="entry name" value="Cyclophilin-like"/>
    <property type="match status" value="1"/>
</dbReference>
<feature type="compositionally biased region" description="Basic and acidic residues" evidence="4">
    <location>
        <begin position="23"/>
        <end position="50"/>
    </location>
</feature>
<sequence length="262" mass="30085">MMRFFQIAVLSLILVSCGGSQSEPKEKKEPTNKIDKKAEPKEKEPKEKSYPKLNNENAADFLLEYGKENKETRAVIKTRLGDIQVKLYENTPVHRANFVYLTKRDYYDMTEFYRVAEGFICQAGNSDSWDTQRMRAKIGHYTLMPEYVKSNIHKYGAISAARQYKKNPDERSSGYEFFISTGRVYSKAELKAIEKEEGITFTDKQREAYSTVGGNPYLDGDHTVFGEVISGMDVVDVIDTLEVDRKEWPKDIVPIDVDIVNE</sequence>
<accession>A0A6N6M763</accession>
<dbReference type="GO" id="GO:0003755">
    <property type="term" value="F:peptidyl-prolyl cis-trans isomerase activity"/>
    <property type="evidence" value="ECO:0007669"/>
    <property type="project" value="UniProtKB-KW"/>
</dbReference>
<dbReference type="PANTHER" id="PTHR45625">
    <property type="entry name" value="PEPTIDYL-PROLYL CIS-TRANS ISOMERASE-RELATED"/>
    <property type="match status" value="1"/>
</dbReference>
<evidence type="ECO:0000259" key="5">
    <source>
        <dbReference type="PROSITE" id="PS50072"/>
    </source>
</evidence>
<evidence type="ECO:0000313" key="7">
    <source>
        <dbReference type="Proteomes" id="UP000435357"/>
    </source>
</evidence>